<accession>A0A6I1FH11</accession>
<name>A0A6I1FH11_9BACI</name>
<gene>
    <name evidence="2" type="ORF">F9802_14290</name>
</gene>
<dbReference type="Pfam" id="PF08378">
    <property type="entry name" value="NERD"/>
    <property type="match status" value="1"/>
</dbReference>
<dbReference type="PROSITE" id="PS50965">
    <property type="entry name" value="NERD"/>
    <property type="match status" value="1"/>
</dbReference>
<evidence type="ECO:0000313" key="2">
    <source>
        <dbReference type="EMBL" id="KAB7705271.1"/>
    </source>
</evidence>
<keyword evidence="3" id="KW-1185">Reference proteome</keyword>
<proteinExistence type="predicted"/>
<dbReference type="EMBL" id="WEIO01000009">
    <property type="protein sequence ID" value="KAB7705271.1"/>
    <property type="molecule type" value="Genomic_DNA"/>
</dbReference>
<feature type="domain" description="NERD" evidence="1">
    <location>
        <begin position="65"/>
        <end position="181"/>
    </location>
</feature>
<sequence length="346" mass="40732">MKRCLIQENQRQRNRYYHNKRSDFMIVKERGVPIKVVKLEALLRRLPANHGKRPLIEEELAIARAGFRGEQSIDYYLQLLPHPQNFFFHDLRLAVRDQFFQIDTLLAVPGYMLIIELKNIAGTILFEDQFQQMIRILDGKEERFPNPLLQTSRQKMLLQEWLAQHKLPKTEIDSVTVFTHNKTIIKSSSKDPRLSQKVIHIEQLPHFIMQMNQQQSTDTLMKKSQRQITSLLIKHHTPLELDILQRFQINEKELIKGILCPQCTALPMVRKRRKWHCPACLTYSRDAHLNALQDYYLLLRPTITNQQLRGFLQISCGQLAYYLLRSMNLASQGTNKGKIYTLNFNS</sequence>
<comment type="caution">
    <text evidence="2">The sequence shown here is derived from an EMBL/GenBank/DDBJ whole genome shotgun (WGS) entry which is preliminary data.</text>
</comment>
<evidence type="ECO:0000259" key="1">
    <source>
        <dbReference type="PROSITE" id="PS50965"/>
    </source>
</evidence>
<dbReference type="InterPro" id="IPR011528">
    <property type="entry name" value="NERD"/>
</dbReference>
<evidence type="ECO:0000313" key="3">
    <source>
        <dbReference type="Proteomes" id="UP000429595"/>
    </source>
</evidence>
<protein>
    <submittedName>
        <fullName evidence="2">NERD domain-containing protein</fullName>
    </submittedName>
</protein>
<dbReference type="AlphaFoldDB" id="A0A6I1FH11"/>
<dbReference type="Proteomes" id="UP000429595">
    <property type="component" value="Unassembled WGS sequence"/>
</dbReference>
<reference evidence="2 3" key="1">
    <citation type="submission" date="2019-10" db="EMBL/GenBank/DDBJ databases">
        <title>Bacillus aerolatum sp. nov., isolated from bioaerosol of sport playgrounds.</title>
        <authorList>
            <person name="Chen P."/>
            <person name="Zhang G."/>
        </authorList>
    </citation>
    <scope>NUCLEOTIDE SEQUENCE [LARGE SCALE GENOMIC DNA]</scope>
    <source>
        <strain evidence="2 3">CX253</strain>
    </source>
</reference>
<organism evidence="2 3">
    <name type="scientific">Bacillus aerolatus</name>
    <dbReference type="NCBI Taxonomy" id="2653354"/>
    <lineage>
        <taxon>Bacteria</taxon>
        <taxon>Bacillati</taxon>
        <taxon>Bacillota</taxon>
        <taxon>Bacilli</taxon>
        <taxon>Bacillales</taxon>
        <taxon>Bacillaceae</taxon>
        <taxon>Bacillus</taxon>
    </lineage>
</organism>